<dbReference type="PRINTS" id="PR00455">
    <property type="entry name" value="HTHTETR"/>
</dbReference>
<evidence type="ECO:0000256" key="2">
    <source>
        <dbReference type="ARBA" id="ARBA00023125"/>
    </source>
</evidence>
<keyword evidence="1" id="KW-0805">Transcription regulation</keyword>
<dbReference type="PANTHER" id="PTHR47506:SF6">
    <property type="entry name" value="HTH-TYPE TRANSCRIPTIONAL REPRESSOR NEMR"/>
    <property type="match status" value="1"/>
</dbReference>
<sequence>MREHYGENKRNILQAGRAIIAQKGFSGVGLSEILAAADIPKGSFYHYFGSKEQYGRELIEHYVAGYLDRLAEVLEARHGGNARERLLTYWGNWLESQCCQHVEQRCLVVKLSAEVADLSEDMRQALHEGTQRFIERIAVCIEEGIAEGSLHTVLHPLATATMLYQQWLGASLLARLSRDRAPMEAAMLVTRRVLVPPTIASHR</sequence>
<name>A0A6M3ZVZ3_9BURK</name>
<dbReference type="EMBL" id="CP008956">
    <property type="protein sequence ID" value="QJQ02778.1"/>
    <property type="molecule type" value="Genomic_DNA"/>
</dbReference>
<protein>
    <submittedName>
        <fullName evidence="6">TetR/AcrR family transcriptional regulator</fullName>
    </submittedName>
</protein>
<dbReference type="SUPFAM" id="SSF46689">
    <property type="entry name" value="Homeodomain-like"/>
    <property type="match status" value="1"/>
</dbReference>
<evidence type="ECO:0000256" key="4">
    <source>
        <dbReference type="PROSITE-ProRule" id="PRU00335"/>
    </source>
</evidence>
<evidence type="ECO:0000256" key="1">
    <source>
        <dbReference type="ARBA" id="ARBA00023015"/>
    </source>
</evidence>
<evidence type="ECO:0000313" key="6">
    <source>
        <dbReference type="EMBL" id="QJQ02778.1"/>
    </source>
</evidence>
<organism evidence="6 7">
    <name type="scientific">Herbaspirillum rubrisubalbicans Os34</name>
    <dbReference type="NCBI Taxonomy" id="1235827"/>
    <lineage>
        <taxon>Bacteria</taxon>
        <taxon>Pseudomonadati</taxon>
        <taxon>Pseudomonadota</taxon>
        <taxon>Betaproteobacteria</taxon>
        <taxon>Burkholderiales</taxon>
        <taxon>Oxalobacteraceae</taxon>
        <taxon>Herbaspirillum</taxon>
    </lineage>
</organism>
<feature type="domain" description="HTH tetR-type" evidence="5">
    <location>
        <begin position="6"/>
        <end position="66"/>
    </location>
</feature>
<dbReference type="PANTHER" id="PTHR47506">
    <property type="entry name" value="TRANSCRIPTIONAL REGULATORY PROTEIN"/>
    <property type="match status" value="1"/>
</dbReference>
<evidence type="ECO:0000313" key="7">
    <source>
        <dbReference type="Proteomes" id="UP000501648"/>
    </source>
</evidence>
<dbReference type="GO" id="GO:0003677">
    <property type="term" value="F:DNA binding"/>
    <property type="evidence" value="ECO:0007669"/>
    <property type="project" value="UniProtKB-UniRule"/>
</dbReference>
<gene>
    <name evidence="6" type="ORF">C798_21880</name>
</gene>
<dbReference type="SUPFAM" id="SSF48498">
    <property type="entry name" value="Tetracyclin repressor-like, C-terminal domain"/>
    <property type="match status" value="1"/>
</dbReference>
<dbReference type="PROSITE" id="PS50977">
    <property type="entry name" value="HTH_TETR_2"/>
    <property type="match status" value="1"/>
</dbReference>
<dbReference type="InterPro" id="IPR036271">
    <property type="entry name" value="Tet_transcr_reg_TetR-rel_C_sf"/>
</dbReference>
<dbReference type="Pfam" id="PF00440">
    <property type="entry name" value="TetR_N"/>
    <property type="match status" value="1"/>
</dbReference>
<dbReference type="Proteomes" id="UP000501648">
    <property type="component" value="Chromosome"/>
</dbReference>
<dbReference type="InterPro" id="IPR009057">
    <property type="entry name" value="Homeodomain-like_sf"/>
</dbReference>
<dbReference type="AlphaFoldDB" id="A0A6M3ZVZ3"/>
<dbReference type="InterPro" id="IPR001647">
    <property type="entry name" value="HTH_TetR"/>
</dbReference>
<dbReference type="Gene3D" id="1.10.357.10">
    <property type="entry name" value="Tetracycline Repressor, domain 2"/>
    <property type="match status" value="1"/>
</dbReference>
<accession>A0A6M3ZVZ3</accession>
<keyword evidence="2 4" id="KW-0238">DNA-binding</keyword>
<reference evidence="6 7" key="1">
    <citation type="journal article" date="2012" name="J. Bacteriol.">
        <title>Genome sequence of the pathogenic Herbaspirillum seropedicae strain Os34, isolated from rice roots.</title>
        <authorList>
            <person name="Ye W."/>
            <person name="Ye S."/>
            <person name="Liu J."/>
            <person name="Chang S."/>
            <person name="Chen M."/>
            <person name="Zhu B."/>
            <person name="Guo L."/>
            <person name="An Q."/>
        </authorList>
    </citation>
    <scope>NUCLEOTIDE SEQUENCE [LARGE SCALE GENOMIC DNA]</scope>
    <source>
        <strain evidence="6 7">Os34</strain>
    </source>
</reference>
<evidence type="ECO:0000256" key="3">
    <source>
        <dbReference type="ARBA" id="ARBA00023163"/>
    </source>
</evidence>
<dbReference type="Pfam" id="PF16925">
    <property type="entry name" value="TetR_C_13"/>
    <property type="match status" value="1"/>
</dbReference>
<dbReference type="InterPro" id="IPR011075">
    <property type="entry name" value="TetR_C"/>
</dbReference>
<evidence type="ECO:0000259" key="5">
    <source>
        <dbReference type="PROSITE" id="PS50977"/>
    </source>
</evidence>
<proteinExistence type="predicted"/>
<feature type="DNA-binding region" description="H-T-H motif" evidence="4">
    <location>
        <begin position="29"/>
        <end position="48"/>
    </location>
</feature>
<keyword evidence="3" id="KW-0804">Transcription</keyword>
<dbReference type="RefSeq" id="WP_017452367.1">
    <property type="nucleotide sequence ID" value="NZ_CP008956.1"/>
</dbReference>